<name>A0A8I2YZ55_9AGAM</name>
<protein>
    <submittedName>
        <fullName evidence="1">Uncharacterized protein</fullName>
    </submittedName>
</protein>
<keyword evidence="2" id="KW-1185">Reference proteome</keyword>
<gene>
    <name evidence="1" type="ORF">JVT61DRAFT_10</name>
</gene>
<comment type="caution">
    <text evidence="1">The sequence shown here is derived from an EMBL/GenBank/DDBJ whole genome shotgun (WGS) entry which is preliminary data.</text>
</comment>
<evidence type="ECO:0000313" key="2">
    <source>
        <dbReference type="Proteomes" id="UP000683000"/>
    </source>
</evidence>
<organism evidence="1 2">
    <name type="scientific">Boletus reticuloceps</name>
    <dbReference type="NCBI Taxonomy" id="495285"/>
    <lineage>
        <taxon>Eukaryota</taxon>
        <taxon>Fungi</taxon>
        <taxon>Dikarya</taxon>
        <taxon>Basidiomycota</taxon>
        <taxon>Agaricomycotina</taxon>
        <taxon>Agaricomycetes</taxon>
        <taxon>Agaricomycetidae</taxon>
        <taxon>Boletales</taxon>
        <taxon>Boletineae</taxon>
        <taxon>Boletaceae</taxon>
        <taxon>Boletoideae</taxon>
        <taxon>Boletus</taxon>
    </lineage>
</organism>
<proteinExistence type="predicted"/>
<accession>A0A8I2YZ55</accession>
<dbReference type="AlphaFoldDB" id="A0A8I2YZ55"/>
<dbReference type="OrthoDB" id="2674601at2759"/>
<dbReference type="Proteomes" id="UP000683000">
    <property type="component" value="Unassembled WGS sequence"/>
</dbReference>
<sequence length="84" mass="9699">MTEAVVAYQTFCWSLVYIPEARKLGDNPIWRFIWLMALHNNGSFMDATSLTLLLAKLKYFCQLVTLYESLACEEPMNETEDAVE</sequence>
<evidence type="ECO:0000313" key="1">
    <source>
        <dbReference type="EMBL" id="KAG6381445.1"/>
    </source>
</evidence>
<reference evidence="1" key="1">
    <citation type="submission" date="2021-03" db="EMBL/GenBank/DDBJ databases">
        <title>Evolutionary innovations through gain and loss of genes in the ectomycorrhizal Boletales.</title>
        <authorList>
            <person name="Wu G."/>
            <person name="Miyauchi S."/>
            <person name="Morin E."/>
            <person name="Yang Z.-L."/>
            <person name="Xu J."/>
            <person name="Martin F.M."/>
        </authorList>
    </citation>
    <scope>NUCLEOTIDE SEQUENCE</scope>
    <source>
        <strain evidence="1">BR01</strain>
    </source>
</reference>
<dbReference type="EMBL" id="JAGFBS010000001">
    <property type="protein sequence ID" value="KAG6381445.1"/>
    <property type="molecule type" value="Genomic_DNA"/>
</dbReference>